<sequence length="49" mass="5782">IRTMFAVCVAVVVYFTAFLLLKGLTKEELFDFPMGRRLYLLARKMHLMK</sequence>
<dbReference type="AlphaFoldDB" id="K1SRP4"/>
<organism evidence="1">
    <name type="scientific">human gut metagenome</name>
    <dbReference type="NCBI Taxonomy" id="408170"/>
    <lineage>
        <taxon>unclassified sequences</taxon>
        <taxon>metagenomes</taxon>
        <taxon>organismal metagenomes</taxon>
    </lineage>
</organism>
<name>K1SRP4_9ZZZZ</name>
<gene>
    <name evidence="1" type="ORF">OBE_07512</name>
</gene>
<proteinExistence type="predicted"/>
<accession>K1SRP4</accession>
<dbReference type="EMBL" id="AJWZ01005160">
    <property type="protein sequence ID" value="EKC63352.1"/>
    <property type="molecule type" value="Genomic_DNA"/>
</dbReference>
<protein>
    <submittedName>
        <fullName evidence="1">Uncharacterized protein</fullName>
    </submittedName>
</protein>
<comment type="caution">
    <text evidence="1">The sequence shown here is derived from an EMBL/GenBank/DDBJ whole genome shotgun (WGS) entry which is preliminary data.</text>
</comment>
<feature type="non-terminal residue" evidence="1">
    <location>
        <position position="1"/>
    </location>
</feature>
<reference evidence="1" key="1">
    <citation type="journal article" date="2013" name="Environ. Microbiol.">
        <title>Microbiota from the distal guts of lean and obese adolescents exhibit partial functional redundancy besides clear differences in community structure.</title>
        <authorList>
            <person name="Ferrer M."/>
            <person name="Ruiz A."/>
            <person name="Lanza F."/>
            <person name="Haange S.B."/>
            <person name="Oberbach A."/>
            <person name="Till H."/>
            <person name="Bargiela R."/>
            <person name="Campoy C."/>
            <person name="Segura M.T."/>
            <person name="Richter M."/>
            <person name="von Bergen M."/>
            <person name="Seifert J."/>
            <person name="Suarez A."/>
        </authorList>
    </citation>
    <scope>NUCLEOTIDE SEQUENCE</scope>
</reference>
<evidence type="ECO:0000313" key="1">
    <source>
        <dbReference type="EMBL" id="EKC63352.1"/>
    </source>
</evidence>